<accession>A0A0E3WBG6</accession>
<dbReference type="EMBL" id="CTEE01000001">
    <property type="protein sequence ID" value="CQD06523.1"/>
    <property type="molecule type" value="Genomic_DNA"/>
</dbReference>
<sequence length="140" mass="15878">MNAVENTFHGDIDYAMLHKIYESPDTEFNERRYSPAVCTGINIQKINGNPDLSKASTSYVERQNLTMRMGMRRYTRLTNAFSKKVENLAHAVSLHYMAYNFARPHGTLTKANNGRKTTPGMAAGISNRVWTYRDIAALLD</sequence>
<evidence type="ECO:0008006" key="3">
    <source>
        <dbReference type="Google" id="ProtNLM"/>
    </source>
</evidence>
<reference evidence="1 2" key="1">
    <citation type="submission" date="2015-03" db="EMBL/GenBank/DDBJ databases">
        <authorList>
            <person name="Urmite Genomes"/>
        </authorList>
    </citation>
    <scope>NUCLEOTIDE SEQUENCE [LARGE SCALE GENOMIC DNA]</scope>
    <source>
        <strain evidence="1 2">CSUR P1491</strain>
    </source>
</reference>
<dbReference type="Proteomes" id="UP000199251">
    <property type="component" value="Unassembled WGS sequence"/>
</dbReference>
<proteinExistence type="predicted"/>
<dbReference type="AlphaFoldDB" id="A0A0E3WBG6"/>
<evidence type="ECO:0000313" key="2">
    <source>
        <dbReference type="Proteomes" id="UP000199251"/>
    </source>
</evidence>
<evidence type="ECO:0000313" key="1">
    <source>
        <dbReference type="EMBL" id="CQD06523.1"/>
    </source>
</evidence>
<organism evidence="1 2">
    <name type="scientific">Mycobacterium lentiflavum</name>
    <dbReference type="NCBI Taxonomy" id="141349"/>
    <lineage>
        <taxon>Bacteria</taxon>
        <taxon>Bacillati</taxon>
        <taxon>Actinomycetota</taxon>
        <taxon>Actinomycetes</taxon>
        <taxon>Mycobacteriales</taxon>
        <taxon>Mycobacteriaceae</taxon>
        <taxon>Mycobacterium</taxon>
        <taxon>Mycobacterium simiae complex</taxon>
    </lineage>
</organism>
<protein>
    <recommendedName>
        <fullName evidence="3">Transposase</fullName>
    </recommendedName>
</protein>
<dbReference type="RefSeq" id="WP_244890027.1">
    <property type="nucleotide sequence ID" value="NZ_CTEE01000001.1"/>
</dbReference>
<gene>
    <name evidence="1" type="ORF">BN1232_01130</name>
</gene>
<name>A0A0E3WBG6_MYCLN</name>